<comment type="caution">
    <text evidence="1">The sequence shown here is derived from an EMBL/GenBank/DDBJ whole genome shotgun (WGS) entry which is preliminary data.</text>
</comment>
<accession>A0ABQ5XC34</accession>
<dbReference type="EMBL" id="BSOA01000029">
    <property type="protein sequence ID" value="GLQ89193.1"/>
    <property type="molecule type" value="Genomic_DNA"/>
</dbReference>
<gene>
    <name evidence="1" type="ORF">GCM10007898_27650</name>
</gene>
<evidence type="ECO:0000313" key="2">
    <source>
        <dbReference type="Proteomes" id="UP001156627"/>
    </source>
</evidence>
<reference evidence="2" key="1">
    <citation type="journal article" date="2019" name="Int. J. Syst. Evol. Microbiol.">
        <title>The Global Catalogue of Microorganisms (GCM) 10K type strain sequencing project: providing services to taxonomists for standard genome sequencing and annotation.</title>
        <authorList>
            <consortium name="The Broad Institute Genomics Platform"/>
            <consortium name="The Broad Institute Genome Sequencing Center for Infectious Disease"/>
            <person name="Wu L."/>
            <person name="Ma J."/>
        </authorList>
    </citation>
    <scope>NUCLEOTIDE SEQUENCE [LARGE SCALE GENOMIC DNA]</scope>
    <source>
        <strain evidence="2">NBRC 111981</strain>
    </source>
</reference>
<sequence length="110" mass="12101">MCSTTTPEMALSAPYRKIQRLLSGWLEDSRTARRQVFAIRAVLPVLDAIDKHRLCRWLAWWCVAAGSRGERLLGRIGRLDPALGAGIEAALLQLPSGVGLRAPLQPRKSA</sequence>
<organism evidence="1 2">
    <name type="scientific">Dyella flagellata</name>
    <dbReference type="NCBI Taxonomy" id="1867833"/>
    <lineage>
        <taxon>Bacteria</taxon>
        <taxon>Pseudomonadati</taxon>
        <taxon>Pseudomonadota</taxon>
        <taxon>Gammaproteobacteria</taxon>
        <taxon>Lysobacterales</taxon>
        <taxon>Rhodanobacteraceae</taxon>
        <taxon>Dyella</taxon>
    </lineage>
</organism>
<dbReference type="Proteomes" id="UP001156627">
    <property type="component" value="Unassembled WGS sequence"/>
</dbReference>
<protein>
    <submittedName>
        <fullName evidence="1">Uncharacterized protein</fullName>
    </submittedName>
</protein>
<evidence type="ECO:0000313" key="1">
    <source>
        <dbReference type="EMBL" id="GLQ89193.1"/>
    </source>
</evidence>
<name>A0ABQ5XC34_9GAMM</name>
<keyword evidence="2" id="KW-1185">Reference proteome</keyword>
<proteinExistence type="predicted"/>